<sequence length="67" mass="7361">MEDLNAILTPGMLVRHPSYPDWGVGQVQSNIGGKVTVNFRSEGKIVVDNFRVMLTPVFDEGSSLANR</sequence>
<name>A0A7V1BC19_9RHOB</name>
<dbReference type="EMBL" id="DRFN01000002">
    <property type="protein sequence ID" value="HDZ50467.1"/>
    <property type="molecule type" value="Genomic_DNA"/>
</dbReference>
<reference evidence="1" key="1">
    <citation type="journal article" date="2020" name="mSystems">
        <title>Genome- and Community-Level Interaction Insights into Carbon Utilization and Element Cycling Functions of Hydrothermarchaeota in Hydrothermal Sediment.</title>
        <authorList>
            <person name="Zhou Z."/>
            <person name="Liu Y."/>
            <person name="Xu W."/>
            <person name="Pan J."/>
            <person name="Luo Z.H."/>
            <person name="Li M."/>
        </authorList>
    </citation>
    <scope>NUCLEOTIDE SEQUENCE [LARGE SCALE GENOMIC DNA]</scope>
    <source>
        <strain evidence="1">HyVt-323</strain>
    </source>
</reference>
<dbReference type="Pfam" id="PF12073">
    <property type="entry name" value="DUF3553"/>
    <property type="match status" value="1"/>
</dbReference>
<gene>
    <name evidence="1" type="ORF">ENH63_01540</name>
</gene>
<accession>A0A7V1BC19</accession>
<dbReference type="AlphaFoldDB" id="A0A7V1BC19"/>
<dbReference type="InterPro" id="IPR021938">
    <property type="entry name" value="DUF3553"/>
</dbReference>
<dbReference type="RefSeq" id="WP_273051731.1">
    <property type="nucleotide sequence ID" value="NZ_DRFN01000002.1"/>
</dbReference>
<evidence type="ECO:0000313" key="2">
    <source>
        <dbReference type="Proteomes" id="UP000885704"/>
    </source>
</evidence>
<dbReference type="Proteomes" id="UP000885704">
    <property type="component" value="Unassembled WGS sequence"/>
</dbReference>
<comment type="caution">
    <text evidence="1">The sequence shown here is derived from an EMBL/GenBank/DDBJ whole genome shotgun (WGS) entry which is preliminary data.</text>
</comment>
<proteinExistence type="predicted"/>
<protein>
    <submittedName>
        <fullName evidence="1">DUF3553 domain-containing protein</fullName>
    </submittedName>
</protein>
<evidence type="ECO:0000313" key="1">
    <source>
        <dbReference type="EMBL" id="HDZ50467.1"/>
    </source>
</evidence>
<organism evidence="1 2">
    <name type="scientific">Sulfitobacter litoralis</name>
    <dbReference type="NCBI Taxonomy" id="335975"/>
    <lineage>
        <taxon>Bacteria</taxon>
        <taxon>Pseudomonadati</taxon>
        <taxon>Pseudomonadota</taxon>
        <taxon>Alphaproteobacteria</taxon>
        <taxon>Rhodobacterales</taxon>
        <taxon>Roseobacteraceae</taxon>
        <taxon>Sulfitobacter</taxon>
    </lineage>
</organism>